<dbReference type="InterPro" id="IPR029058">
    <property type="entry name" value="AB_hydrolase_fold"/>
</dbReference>
<dbReference type="GO" id="GO:0016787">
    <property type="term" value="F:hydrolase activity"/>
    <property type="evidence" value="ECO:0007669"/>
    <property type="project" value="UniProtKB-KW"/>
</dbReference>
<dbReference type="Pfam" id="PF00561">
    <property type="entry name" value="Abhydrolase_1"/>
    <property type="match status" value="1"/>
</dbReference>
<evidence type="ECO:0000259" key="1">
    <source>
        <dbReference type="Pfam" id="PF00561"/>
    </source>
</evidence>
<name>A0A919JAM9_9ACTN</name>
<dbReference type="EMBL" id="BOMM01000050">
    <property type="protein sequence ID" value="GIE13671.1"/>
    <property type="molecule type" value="Genomic_DNA"/>
</dbReference>
<dbReference type="RefSeq" id="WP_203820116.1">
    <property type="nucleotide sequence ID" value="NZ_BAAABP010000002.1"/>
</dbReference>
<protein>
    <submittedName>
        <fullName evidence="2">Aminoacrylate hydrolase RutD</fullName>
    </submittedName>
</protein>
<reference evidence="2" key="1">
    <citation type="submission" date="2021-01" db="EMBL/GenBank/DDBJ databases">
        <title>Whole genome shotgun sequence of Actinoplanes ferrugineus NBRC 15555.</title>
        <authorList>
            <person name="Komaki H."/>
            <person name="Tamura T."/>
        </authorList>
    </citation>
    <scope>NUCLEOTIDE SEQUENCE</scope>
    <source>
        <strain evidence="2">NBRC 15555</strain>
    </source>
</reference>
<dbReference type="GO" id="GO:0016020">
    <property type="term" value="C:membrane"/>
    <property type="evidence" value="ECO:0007669"/>
    <property type="project" value="TreeGrafter"/>
</dbReference>
<sequence length="291" mass="31588">MGTLRQGEQFIEVNGIKLHCHVRGDGPVLLLPSPGWGPAVDYLMPQPALERHCTVVYFDARHSGKSSGPENAEGYTLEHFVADLEALRVHLDVPKVFVAGHSGGGHQALAYGLAHGDHLLGIIAVDAIAAADEVRDREMMKMIDKRRSEPFYRAHPTYVDDAMAAMTGAAGPLTIEQILAKTGAFYFHDPELAAAGLANLEFDDAVLEYSRMAGFQSRNLLAELPRITAPTLIIVGDDDFQCDPVSQAARMHAAMPSSTLEVIADAGHFPWVEQPEAFDAVCDKWFGTLDA</sequence>
<dbReference type="PANTHER" id="PTHR43798">
    <property type="entry name" value="MONOACYLGLYCEROL LIPASE"/>
    <property type="match status" value="1"/>
</dbReference>
<accession>A0A919JAM9</accession>
<evidence type="ECO:0000313" key="3">
    <source>
        <dbReference type="Proteomes" id="UP000598174"/>
    </source>
</evidence>
<keyword evidence="3" id="KW-1185">Reference proteome</keyword>
<keyword evidence="2" id="KW-0378">Hydrolase</keyword>
<dbReference type="Proteomes" id="UP000598174">
    <property type="component" value="Unassembled WGS sequence"/>
</dbReference>
<feature type="domain" description="AB hydrolase-1" evidence="1">
    <location>
        <begin position="46"/>
        <end position="271"/>
    </location>
</feature>
<comment type="caution">
    <text evidence="2">The sequence shown here is derived from an EMBL/GenBank/DDBJ whole genome shotgun (WGS) entry which is preliminary data.</text>
</comment>
<dbReference type="PANTHER" id="PTHR43798:SF33">
    <property type="entry name" value="HYDROLASE, PUTATIVE (AFU_ORTHOLOGUE AFUA_2G14860)-RELATED"/>
    <property type="match status" value="1"/>
</dbReference>
<dbReference type="SUPFAM" id="SSF53474">
    <property type="entry name" value="alpha/beta-Hydrolases"/>
    <property type="match status" value="1"/>
</dbReference>
<dbReference type="InterPro" id="IPR050266">
    <property type="entry name" value="AB_hydrolase_sf"/>
</dbReference>
<proteinExistence type="predicted"/>
<dbReference type="AlphaFoldDB" id="A0A919JAM9"/>
<evidence type="ECO:0000313" key="2">
    <source>
        <dbReference type="EMBL" id="GIE13671.1"/>
    </source>
</evidence>
<organism evidence="2 3">
    <name type="scientific">Paractinoplanes ferrugineus</name>
    <dbReference type="NCBI Taxonomy" id="113564"/>
    <lineage>
        <taxon>Bacteria</taxon>
        <taxon>Bacillati</taxon>
        <taxon>Actinomycetota</taxon>
        <taxon>Actinomycetes</taxon>
        <taxon>Micromonosporales</taxon>
        <taxon>Micromonosporaceae</taxon>
        <taxon>Paractinoplanes</taxon>
    </lineage>
</organism>
<dbReference type="Gene3D" id="3.40.50.1820">
    <property type="entry name" value="alpha/beta hydrolase"/>
    <property type="match status" value="1"/>
</dbReference>
<dbReference type="InterPro" id="IPR000073">
    <property type="entry name" value="AB_hydrolase_1"/>
</dbReference>
<gene>
    <name evidence="2" type="primary">rutD</name>
    <name evidence="2" type="ORF">Afe05nite_55110</name>
</gene>